<sequence>MSALAGHGAVLFGRKKANNVVYMQRAHYRYDQNTCASTRLAMGDSTSDDIGDELV</sequence>
<gene>
    <name evidence="1" type="ORF">KYI95_20265</name>
</gene>
<keyword evidence="2" id="KW-1185">Reference proteome</keyword>
<protein>
    <submittedName>
        <fullName evidence="1">Uncharacterized protein</fullName>
    </submittedName>
</protein>
<accession>A0ABS6VJN0</accession>
<dbReference type="EMBL" id="JAHVXZ010000017">
    <property type="protein sequence ID" value="MBW1259510.1"/>
    <property type="molecule type" value="Genomic_DNA"/>
</dbReference>
<proteinExistence type="predicted"/>
<organism evidence="1 2">
    <name type="scientific">Pantoea allii</name>
    <dbReference type="NCBI Taxonomy" id="574096"/>
    <lineage>
        <taxon>Bacteria</taxon>
        <taxon>Pseudomonadati</taxon>
        <taxon>Pseudomonadota</taxon>
        <taxon>Gammaproteobacteria</taxon>
        <taxon>Enterobacterales</taxon>
        <taxon>Erwiniaceae</taxon>
        <taxon>Pantoea</taxon>
    </lineage>
</organism>
<comment type="caution">
    <text evidence="1">The sequence shown here is derived from an EMBL/GenBank/DDBJ whole genome shotgun (WGS) entry which is preliminary data.</text>
</comment>
<reference evidence="1 2" key="1">
    <citation type="submission" date="2021-07" db="EMBL/GenBank/DDBJ databases">
        <title>A novel phosphonate cluster across the Pantoea species complex is important for pathogenicity in onion.</title>
        <authorList>
            <person name="Zhao M."/>
            <person name="Stice S."/>
            <person name="Shin G.Y."/>
            <person name="Coutinho T."/>
            <person name="Gitaitis R."/>
            <person name="Kvitko B."/>
            <person name="Dutta B."/>
        </authorList>
    </citation>
    <scope>NUCLEOTIDE SEQUENCE [LARGE SCALE GENOMIC DNA]</scope>
    <source>
        <strain evidence="1 2">BD 382</strain>
    </source>
</reference>
<dbReference type="RefSeq" id="WP_218996094.1">
    <property type="nucleotide sequence ID" value="NZ_CP126314.1"/>
</dbReference>
<name>A0ABS6VJN0_9GAMM</name>
<evidence type="ECO:0000313" key="1">
    <source>
        <dbReference type="EMBL" id="MBW1259510.1"/>
    </source>
</evidence>
<dbReference type="Proteomes" id="UP001197236">
    <property type="component" value="Unassembled WGS sequence"/>
</dbReference>
<evidence type="ECO:0000313" key="2">
    <source>
        <dbReference type="Proteomes" id="UP001197236"/>
    </source>
</evidence>